<dbReference type="PANTHER" id="PTHR33064:SF37">
    <property type="entry name" value="RIBONUCLEASE H"/>
    <property type="match status" value="1"/>
</dbReference>
<comment type="caution">
    <text evidence="4">The sequence shown here is derived from an EMBL/GenBank/DDBJ whole genome shotgun (WGS) entry which is preliminary data.</text>
</comment>
<feature type="compositionally biased region" description="Basic and acidic residues" evidence="1">
    <location>
        <begin position="39"/>
        <end position="63"/>
    </location>
</feature>
<dbReference type="Gramene" id="GBG74426">
    <property type="protein sequence ID" value="GBG74426"/>
    <property type="gene ID" value="CBR_g18838"/>
</dbReference>
<accession>A0A388KWI6</accession>
<name>A0A388KWI6_CHABU</name>
<dbReference type="Gene3D" id="3.30.70.270">
    <property type="match status" value="2"/>
</dbReference>
<dbReference type="Pfam" id="PF17919">
    <property type="entry name" value="RT_RNaseH_2"/>
    <property type="match status" value="1"/>
</dbReference>
<gene>
    <name evidence="4" type="ORF">CBR_g18838</name>
</gene>
<organism evidence="4 5">
    <name type="scientific">Chara braunii</name>
    <name type="common">Braun's stonewort</name>
    <dbReference type="NCBI Taxonomy" id="69332"/>
    <lineage>
        <taxon>Eukaryota</taxon>
        <taxon>Viridiplantae</taxon>
        <taxon>Streptophyta</taxon>
        <taxon>Charophyceae</taxon>
        <taxon>Charales</taxon>
        <taxon>Characeae</taxon>
        <taxon>Chara</taxon>
    </lineage>
</organism>
<dbReference type="SUPFAM" id="SSF56672">
    <property type="entry name" value="DNA/RNA polymerases"/>
    <property type="match status" value="1"/>
</dbReference>
<evidence type="ECO:0008006" key="6">
    <source>
        <dbReference type="Google" id="ProtNLM"/>
    </source>
</evidence>
<feature type="compositionally biased region" description="Basic and acidic residues" evidence="1">
    <location>
        <begin position="1"/>
        <end position="25"/>
    </location>
</feature>
<dbReference type="EMBL" id="BFEA01000202">
    <property type="protein sequence ID" value="GBG74426.1"/>
    <property type="molecule type" value="Genomic_DNA"/>
</dbReference>
<evidence type="ECO:0000259" key="2">
    <source>
        <dbReference type="Pfam" id="PF00078"/>
    </source>
</evidence>
<feature type="domain" description="Reverse transcriptase/retrotransposon-derived protein RNase H-like" evidence="3">
    <location>
        <begin position="729"/>
        <end position="780"/>
    </location>
</feature>
<dbReference type="CDD" id="cd01647">
    <property type="entry name" value="RT_LTR"/>
    <property type="match status" value="1"/>
</dbReference>
<protein>
    <recommendedName>
        <fullName evidence="6">Reverse transcriptase domain-containing protein</fullName>
    </recommendedName>
</protein>
<feature type="region of interest" description="Disordered" evidence="1">
    <location>
        <begin position="123"/>
        <end position="168"/>
    </location>
</feature>
<feature type="region of interest" description="Disordered" evidence="1">
    <location>
        <begin position="1"/>
        <end position="63"/>
    </location>
</feature>
<dbReference type="InterPro" id="IPR000477">
    <property type="entry name" value="RT_dom"/>
</dbReference>
<sequence>MSFKRSPSEEPKTAARTTELEKTVEAMKSFVDAEMAHQSAKENKKREKAEAKQREEQERLAREEVKRLEELKKLKKLEKIWKREADREAMAKAIEISVGLRFGTVDDRLKNIVREVITEGLLPPKDKGKGPEAIASTSGSANASEIKGITKSTEGLQITEKHKRGSPEHEILSLWTSQTFDGRFLRNNVRIINNSLSLASSRLKQPSDGVRGFQGQLRAQGPIFHRVGALAVGEGKRPQFAQLYLHDPQRLDDAIDQRLNFLNLPARTSDDELDRAKHILRRFHELLQQCNNYVKDFMTVAHLPPKVLNGRKLVINPDVMPDEEHARRYNRPMGLHEVCVLIVDELLPRELEIRLHAPLPGERQTVVVPECSRVHDCLRTIIMFLVRLNVDVRKGIPLMMLRTWLWREVVTIVVPMGMVHVEGARYCGSKSGIEYEYEHLEMCGCCNSSRLQSAKTGSIETFEEYRCKVLQRVSVREVLQEYRSGTGSYQGNIRTETPQTSNGCASYEHGGSSPLEINQHQKGDRYFVDIDFVDIDFVDIDFVGGQMLQVTRERLLEFEEKRVLRDGGGLQWVRCPMGICNAPATFQRAMNVTFQNFVNKTWLTQGMINFCVIVYMDDVLVYSKTYHGHAQHIEWTLGALRDVGFKIALEKSEFFLSEILFLGYMLTRGGLRPDSRKVTAVKDAPVPTSLMQVRAFLGLASYYRRFIKGFAAIARPLTNLLRKDQPLNWDAECEQAFTTLKDALATTPILIRPDPMKQFIFITDWQPEAISAILGQKGNDD</sequence>
<dbReference type="AlphaFoldDB" id="A0A388KWI6"/>
<keyword evidence="5" id="KW-1185">Reference proteome</keyword>
<reference evidence="4 5" key="1">
    <citation type="journal article" date="2018" name="Cell">
        <title>The Chara Genome: Secondary Complexity and Implications for Plant Terrestrialization.</title>
        <authorList>
            <person name="Nishiyama T."/>
            <person name="Sakayama H."/>
            <person name="Vries J.D."/>
            <person name="Buschmann H."/>
            <person name="Saint-Marcoux D."/>
            <person name="Ullrich K.K."/>
            <person name="Haas F.B."/>
            <person name="Vanderstraeten L."/>
            <person name="Becker D."/>
            <person name="Lang D."/>
            <person name="Vosolsobe S."/>
            <person name="Rombauts S."/>
            <person name="Wilhelmsson P.K.I."/>
            <person name="Janitza P."/>
            <person name="Kern R."/>
            <person name="Heyl A."/>
            <person name="Rumpler F."/>
            <person name="Villalobos L.I.A.C."/>
            <person name="Clay J.M."/>
            <person name="Skokan R."/>
            <person name="Toyoda A."/>
            <person name="Suzuki Y."/>
            <person name="Kagoshima H."/>
            <person name="Schijlen E."/>
            <person name="Tajeshwar N."/>
            <person name="Catarino B."/>
            <person name="Hetherington A.J."/>
            <person name="Saltykova A."/>
            <person name="Bonnot C."/>
            <person name="Breuninger H."/>
            <person name="Symeonidi A."/>
            <person name="Radhakrishnan G.V."/>
            <person name="Van Nieuwerburgh F."/>
            <person name="Deforce D."/>
            <person name="Chang C."/>
            <person name="Karol K.G."/>
            <person name="Hedrich R."/>
            <person name="Ulvskov P."/>
            <person name="Glockner G."/>
            <person name="Delwiche C.F."/>
            <person name="Petrasek J."/>
            <person name="Van de Peer Y."/>
            <person name="Friml J."/>
            <person name="Beilby M."/>
            <person name="Dolan L."/>
            <person name="Kohara Y."/>
            <person name="Sugano S."/>
            <person name="Fujiyama A."/>
            <person name="Delaux P.-M."/>
            <person name="Quint M."/>
            <person name="TheiBen G."/>
            <person name="Hagemann M."/>
            <person name="Harholt J."/>
            <person name="Dunand C."/>
            <person name="Zachgo S."/>
            <person name="Langdale J."/>
            <person name="Maumus F."/>
            <person name="Straeten D.V.D."/>
            <person name="Gould S.B."/>
            <person name="Rensing S.A."/>
        </authorList>
    </citation>
    <scope>NUCLEOTIDE SEQUENCE [LARGE SCALE GENOMIC DNA]</scope>
    <source>
        <strain evidence="4 5">S276</strain>
    </source>
</reference>
<dbReference type="InterPro" id="IPR041577">
    <property type="entry name" value="RT_RNaseH_2"/>
</dbReference>
<dbReference type="FunFam" id="3.30.70.270:FF:000020">
    <property type="entry name" value="Transposon Tf2-6 polyprotein-like Protein"/>
    <property type="match status" value="1"/>
</dbReference>
<evidence type="ECO:0000313" key="5">
    <source>
        <dbReference type="Proteomes" id="UP000265515"/>
    </source>
</evidence>
<evidence type="ECO:0000313" key="4">
    <source>
        <dbReference type="EMBL" id="GBG74426.1"/>
    </source>
</evidence>
<dbReference type="OrthoDB" id="2272314at2759"/>
<dbReference type="InterPro" id="IPR043502">
    <property type="entry name" value="DNA/RNA_pol_sf"/>
</dbReference>
<dbReference type="PANTHER" id="PTHR33064">
    <property type="entry name" value="POL PROTEIN"/>
    <property type="match status" value="1"/>
</dbReference>
<dbReference type="InterPro" id="IPR043128">
    <property type="entry name" value="Rev_trsase/Diguanyl_cyclase"/>
</dbReference>
<feature type="domain" description="Reverse transcriptase" evidence="2">
    <location>
        <begin position="520"/>
        <end position="665"/>
    </location>
</feature>
<dbReference type="Proteomes" id="UP000265515">
    <property type="component" value="Unassembled WGS sequence"/>
</dbReference>
<evidence type="ECO:0000259" key="3">
    <source>
        <dbReference type="Pfam" id="PF17919"/>
    </source>
</evidence>
<evidence type="ECO:0000256" key="1">
    <source>
        <dbReference type="SAM" id="MobiDB-lite"/>
    </source>
</evidence>
<proteinExistence type="predicted"/>
<dbReference type="InterPro" id="IPR051320">
    <property type="entry name" value="Viral_Replic_Matur_Polypro"/>
</dbReference>
<dbReference type="Pfam" id="PF00078">
    <property type="entry name" value="RVT_1"/>
    <property type="match status" value="1"/>
</dbReference>